<organism evidence="4 5">
    <name type="scientific">Virgisporangium aurantiacum</name>
    <dbReference type="NCBI Taxonomy" id="175570"/>
    <lineage>
        <taxon>Bacteria</taxon>
        <taxon>Bacillati</taxon>
        <taxon>Actinomycetota</taxon>
        <taxon>Actinomycetes</taxon>
        <taxon>Micromonosporales</taxon>
        <taxon>Micromonosporaceae</taxon>
        <taxon>Virgisporangium</taxon>
    </lineage>
</organism>
<dbReference type="Pfam" id="PF00400">
    <property type="entry name" value="WD40"/>
    <property type="match status" value="2"/>
</dbReference>
<dbReference type="InterPro" id="IPR015943">
    <property type="entry name" value="WD40/YVTN_repeat-like_dom_sf"/>
</dbReference>
<gene>
    <name evidence="4" type="ORF">Vau01_121570</name>
</gene>
<reference evidence="4" key="1">
    <citation type="submission" date="2021-01" db="EMBL/GenBank/DDBJ databases">
        <title>Whole genome shotgun sequence of Virgisporangium aurantiacum NBRC 16421.</title>
        <authorList>
            <person name="Komaki H."/>
            <person name="Tamura T."/>
        </authorList>
    </citation>
    <scope>NUCLEOTIDE SEQUENCE</scope>
    <source>
        <strain evidence="4">NBRC 16421</strain>
    </source>
</reference>
<dbReference type="AlphaFoldDB" id="A0A8J3ZN84"/>
<dbReference type="Gene3D" id="2.130.10.10">
    <property type="entry name" value="YVTN repeat-like/Quinoprotein amine dehydrogenase"/>
    <property type="match status" value="3"/>
</dbReference>
<evidence type="ECO:0000313" key="5">
    <source>
        <dbReference type="Proteomes" id="UP000612585"/>
    </source>
</evidence>
<dbReference type="PROSITE" id="PS50294">
    <property type="entry name" value="WD_REPEATS_REGION"/>
    <property type="match status" value="1"/>
</dbReference>
<evidence type="ECO:0000256" key="3">
    <source>
        <dbReference type="PROSITE-ProRule" id="PRU00221"/>
    </source>
</evidence>
<protein>
    <recommendedName>
        <fullName evidence="6">WD40 repeat</fullName>
    </recommendedName>
</protein>
<name>A0A8J3ZN84_9ACTN</name>
<evidence type="ECO:0000256" key="1">
    <source>
        <dbReference type="ARBA" id="ARBA00022574"/>
    </source>
</evidence>
<dbReference type="SMART" id="SM00320">
    <property type="entry name" value="WD40"/>
    <property type="match status" value="9"/>
</dbReference>
<comment type="caution">
    <text evidence="4">The sequence shown here is derived from an EMBL/GenBank/DDBJ whole genome shotgun (WGS) entry which is preliminary data.</text>
</comment>
<dbReference type="Proteomes" id="UP000612585">
    <property type="component" value="Unassembled WGS sequence"/>
</dbReference>
<keyword evidence="5" id="KW-1185">Reference proteome</keyword>
<feature type="repeat" description="WD" evidence="3">
    <location>
        <begin position="362"/>
        <end position="396"/>
    </location>
</feature>
<accession>A0A8J3ZN84</accession>
<dbReference type="PROSITE" id="PS50082">
    <property type="entry name" value="WD_REPEATS_2"/>
    <property type="match status" value="2"/>
</dbReference>
<evidence type="ECO:0008006" key="6">
    <source>
        <dbReference type="Google" id="ProtNLM"/>
    </source>
</evidence>
<dbReference type="PANTHER" id="PTHR22847:SF637">
    <property type="entry name" value="WD REPEAT DOMAIN 5B"/>
    <property type="match status" value="1"/>
</dbReference>
<proteinExistence type="predicted"/>
<feature type="repeat" description="WD" evidence="3">
    <location>
        <begin position="537"/>
        <end position="571"/>
    </location>
</feature>
<dbReference type="PANTHER" id="PTHR22847">
    <property type="entry name" value="WD40 REPEAT PROTEIN"/>
    <property type="match status" value="1"/>
</dbReference>
<dbReference type="PRINTS" id="PR00320">
    <property type="entry name" value="GPROTEINBRPT"/>
</dbReference>
<evidence type="ECO:0000256" key="2">
    <source>
        <dbReference type="ARBA" id="ARBA00022737"/>
    </source>
</evidence>
<sequence length="879" mass="94379">MAVAEQIARRAGTSFLVAALAAHGLATSDRVFDPKISTIPASVNEAVDKCLDSLPDHERTKVRGLLAALAYARGIGVDDRTWLRFAESLGYLVMSSDLDRLRDSTAADYLLQTSVNDHDGPVTRLFHQALVEDLLAWRGDRRTLDERAVFTVLTAEGWSRASHYVRTHAAEHAVGADRLGELLLEPQYLAIADIDRLMALLPIRPPAALVPPIAVLRRAAVRIRRLPPDRRMATLALTAEHLGFRELRQRFADVFPGRFRPRWAHSLGSPHQQLDGTFDIAWAVAVGRLGHRDAVVAVGRNGQMRIWDDSGQPLASLNTGEGPGLAAMAVGRLGGRDVIATAGSNATVRLWDEEGNPLGDPLHGHTDSITALAIGRLGGRDVLVSASEDRTVRIWDADGQPVGEPLHGHKRWVQTVALGRFGGQDFIASGDSGGNVQVWAADGQPFLQPITTGHERVNVLTMGRLDHTDVIVTGCNFDEQIRFWDRSGRLVGTGTGNRHGRIALALGSVDGREVLVTGDHDAVRLWDRPGRQWGASLKGHTKGAWAVAVGRLNGREVIVSGGGEGTVRIWDNFGDMAGEPMEGHDQPVTTLAVVGQGEEAVLLASDRGMAHRWSADGRPFKSDLRQALPAAVALTSGQVAGQDVIVAASYDGQLTVQDTGGRLVRLPVPTRHREFVDTVAICRDVVVSAAHRDLFIWYADGQSASVSFEGSAHFGLTAMAISHDTIVTVSGRGQMCSWNTAGQRLRVLIQQDHDLANTLAAGTIGGRDVIAFGRGSAVCLLGADGDITVAFDSPSDESIWITKLAVARLDDEDVIVAALSDGRIRVGVPATTDVHTVDLLERPRAIAVVPPNSLYVASDRALIRLDLNLPGGDPGPDRA</sequence>
<keyword evidence="2" id="KW-0677">Repeat</keyword>
<dbReference type="InterPro" id="IPR001680">
    <property type="entry name" value="WD40_rpt"/>
</dbReference>
<dbReference type="EMBL" id="BOPG01000124">
    <property type="protein sequence ID" value="GIJ64641.1"/>
    <property type="molecule type" value="Genomic_DNA"/>
</dbReference>
<dbReference type="SUPFAM" id="SSF50978">
    <property type="entry name" value="WD40 repeat-like"/>
    <property type="match status" value="2"/>
</dbReference>
<evidence type="ECO:0000313" key="4">
    <source>
        <dbReference type="EMBL" id="GIJ64641.1"/>
    </source>
</evidence>
<dbReference type="InterPro" id="IPR020472">
    <property type="entry name" value="WD40_PAC1"/>
</dbReference>
<keyword evidence="1 3" id="KW-0853">WD repeat</keyword>
<dbReference type="InterPro" id="IPR036322">
    <property type="entry name" value="WD40_repeat_dom_sf"/>
</dbReference>